<dbReference type="Proteomes" id="UP000823388">
    <property type="component" value="Chromosome 2K"/>
</dbReference>
<dbReference type="SUPFAM" id="SSF50156">
    <property type="entry name" value="PDZ domain-like"/>
    <property type="match status" value="1"/>
</dbReference>
<keyword evidence="3" id="KW-1185">Reference proteome</keyword>
<feature type="region of interest" description="Disordered" evidence="1">
    <location>
        <begin position="1"/>
        <end position="28"/>
    </location>
</feature>
<feature type="region of interest" description="Disordered" evidence="1">
    <location>
        <begin position="122"/>
        <end position="141"/>
    </location>
</feature>
<dbReference type="PANTHER" id="PTHR47389:SF5">
    <property type="entry name" value="OS09G0436700 PROTEIN"/>
    <property type="match status" value="1"/>
</dbReference>
<gene>
    <name evidence="2" type="ORF">PVAP13_2KG216600</name>
</gene>
<evidence type="ECO:0008006" key="4">
    <source>
        <dbReference type="Google" id="ProtNLM"/>
    </source>
</evidence>
<dbReference type="InterPro" id="IPR009003">
    <property type="entry name" value="Peptidase_S1_PA"/>
</dbReference>
<name>A0A8T0WBW1_PANVG</name>
<dbReference type="SUPFAM" id="SSF50494">
    <property type="entry name" value="Trypsin-like serine proteases"/>
    <property type="match status" value="1"/>
</dbReference>
<comment type="caution">
    <text evidence="2">The sequence shown here is derived from an EMBL/GenBank/DDBJ whole genome shotgun (WGS) entry which is preliminary data.</text>
</comment>
<dbReference type="Gene3D" id="2.30.42.10">
    <property type="match status" value="1"/>
</dbReference>
<evidence type="ECO:0000313" key="3">
    <source>
        <dbReference type="Proteomes" id="UP000823388"/>
    </source>
</evidence>
<dbReference type="PANTHER" id="PTHR47389">
    <property type="entry name" value="OS09G0436400 PROTEIN"/>
    <property type="match status" value="1"/>
</dbReference>
<dbReference type="AlphaFoldDB" id="A0A8T0WBW1"/>
<dbReference type="Pfam" id="PF13365">
    <property type="entry name" value="Trypsin_2"/>
    <property type="match status" value="1"/>
</dbReference>
<reference evidence="2" key="1">
    <citation type="submission" date="2020-05" db="EMBL/GenBank/DDBJ databases">
        <title>WGS assembly of Panicum virgatum.</title>
        <authorList>
            <person name="Lovell J.T."/>
            <person name="Jenkins J."/>
            <person name="Shu S."/>
            <person name="Juenger T.E."/>
            <person name="Schmutz J."/>
        </authorList>
    </citation>
    <scope>NUCLEOTIDE SEQUENCE</scope>
    <source>
        <strain evidence="2">AP13</strain>
    </source>
</reference>
<accession>A0A8T0WBW1</accession>
<dbReference type="InterPro" id="IPR036034">
    <property type="entry name" value="PDZ_sf"/>
</dbReference>
<dbReference type="Gene3D" id="2.40.10.120">
    <property type="match status" value="1"/>
</dbReference>
<dbReference type="EMBL" id="CM029039">
    <property type="protein sequence ID" value="KAG2642874.1"/>
    <property type="molecule type" value="Genomic_DNA"/>
</dbReference>
<feature type="compositionally biased region" description="Low complexity" evidence="1">
    <location>
        <begin position="127"/>
        <end position="138"/>
    </location>
</feature>
<protein>
    <recommendedName>
        <fullName evidence="4">PDZ domain-containing protein</fullName>
    </recommendedName>
</protein>
<evidence type="ECO:0000313" key="2">
    <source>
        <dbReference type="EMBL" id="KAG2642874.1"/>
    </source>
</evidence>
<organism evidence="2 3">
    <name type="scientific">Panicum virgatum</name>
    <name type="common">Blackwell switchgrass</name>
    <dbReference type="NCBI Taxonomy" id="38727"/>
    <lineage>
        <taxon>Eukaryota</taxon>
        <taxon>Viridiplantae</taxon>
        <taxon>Streptophyta</taxon>
        <taxon>Embryophyta</taxon>
        <taxon>Tracheophyta</taxon>
        <taxon>Spermatophyta</taxon>
        <taxon>Magnoliopsida</taxon>
        <taxon>Liliopsida</taxon>
        <taxon>Poales</taxon>
        <taxon>Poaceae</taxon>
        <taxon>PACMAD clade</taxon>
        <taxon>Panicoideae</taxon>
        <taxon>Panicodae</taxon>
        <taxon>Paniceae</taxon>
        <taxon>Panicinae</taxon>
        <taxon>Panicum</taxon>
        <taxon>Panicum sect. Hiantes</taxon>
    </lineage>
</organism>
<proteinExistence type="predicted"/>
<sequence>MADTEDREPTFVPQSLSNAVDASPKRREMPVVESTIQSSEDYLCGQVPNNTRYNLRGRDVDLATQLRREEHKMDREKCFETKRLRKEQKMREDRECVDKALRARAVLDAQYKAWKEEQRKLRLSKQGGDNNDGDFSGNKGEKGSVYTREIINKPPEGSGDWLPYESDDEFGTEFELKHTSWEVEKFTLELARCMVGLESFTDTKIFSCSGTIVEYVDDTGYVVTSASLVRCPDRDEQIDKPKINVWLASGQKLEGFVSNVDFYYNICVIKVPCTVHLPSKSFCPNTGFFNFYENHTRDVVALGRSCEPCSLKVASGKLIPRRSRFDCEELLVSSCKISKRGVGGPLMDFDGNVIGMNFYDKKETPFLPSFIVLKCLQHFDIFGKVIRPLHGLRVKTLYEANLSLLEKKLQSGIPERCGVIVVKVQEPSAELSEIKVGDIITHVDGVPFSNAAELGGILLDMCGKLWLDRQKMNPSDVFNQTAALMSLKFRVRTYRDAKSEVITQIINVNKFTPSRLNKWPLPRPIIVRQYEHGKVISEEWYMTGV</sequence>
<evidence type="ECO:0000256" key="1">
    <source>
        <dbReference type="SAM" id="MobiDB-lite"/>
    </source>
</evidence>